<comment type="PTM">
    <text evidence="9">The alpha and beta chains are autoproteolytically processed from a single precursor protein within the mitochondrion.</text>
</comment>
<dbReference type="EMBL" id="QEAN01000221">
    <property type="protein sequence ID" value="TPX42782.1"/>
    <property type="molecule type" value="Genomic_DNA"/>
</dbReference>
<dbReference type="EC" id="2.3.1.1" evidence="9"/>
<dbReference type="CDD" id="cd02152">
    <property type="entry name" value="OAT"/>
    <property type="match status" value="1"/>
</dbReference>
<protein>
    <recommendedName>
        <fullName evidence="9">Arginine biosynthesis bifunctional protein ArgJ, mitochondrial</fullName>
    </recommendedName>
    <domain>
        <recommendedName>
            <fullName evidence="9">Glutamate N-acetyltransferase</fullName>
            <shortName evidence="9">GAT</shortName>
            <ecNumber evidence="9">2.3.1.35</ecNumber>
        </recommendedName>
        <alternativeName>
            <fullName evidence="9">Ornithine acetyltransferase</fullName>
            <shortName evidence="9">OATase</shortName>
        </alternativeName>
        <alternativeName>
            <fullName evidence="9">Ornithine transacetylase</fullName>
        </alternativeName>
    </domain>
    <domain>
        <recommendedName>
            <fullName evidence="9">Amino-acid acetyltransferase</fullName>
            <ecNumber evidence="9">2.3.1.1</ecNumber>
        </recommendedName>
        <alternativeName>
            <fullName evidence="9">N-acetylglutamate synthase</fullName>
            <shortName evidence="9">AGS</shortName>
        </alternativeName>
    </domain>
    <component>
        <recommendedName>
            <fullName evidence="9">Arginine biosynthesis bifunctional protein ArgJ alpha chain</fullName>
        </recommendedName>
    </component>
    <component>
        <recommendedName>
            <fullName evidence="9">Arginine biosynthesis bifunctional protein ArgJ beta chain</fullName>
        </recommendedName>
    </component>
</protein>
<dbReference type="EC" id="2.3.1.35" evidence="9"/>
<keyword evidence="8 9" id="KW-0012">Acyltransferase</keyword>
<keyword evidence="7 9" id="KW-0511">Multifunctional enzyme</keyword>
<dbReference type="AlphaFoldDB" id="A0A507CUB4"/>
<reference evidence="10 11" key="1">
    <citation type="journal article" date="2019" name="Sci. Rep.">
        <title>Comparative genomics of chytrid fungi reveal insights into the obligate biotrophic and pathogenic lifestyle of Synchytrium endobioticum.</title>
        <authorList>
            <person name="van de Vossenberg B.T.L.H."/>
            <person name="Warris S."/>
            <person name="Nguyen H.D.T."/>
            <person name="van Gent-Pelzer M.P.E."/>
            <person name="Joly D.L."/>
            <person name="van de Geest H.C."/>
            <person name="Bonants P.J.M."/>
            <person name="Smith D.S."/>
            <person name="Levesque C.A."/>
            <person name="van der Lee T.A.J."/>
        </authorList>
    </citation>
    <scope>NUCLEOTIDE SEQUENCE [LARGE SCALE GENOMIC DNA]</scope>
    <source>
        <strain evidence="10 11">MB42</strain>
    </source>
</reference>
<comment type="caution">
    <text evidence="9">Lacks conserved residue(s) required for the propagation of feature annotation.</text>
</comment>
<name>A0A507CUB4_9FUNG</name>
<comment type="caution">
    <text evidence="10">The sequence shown here is derived from an EMBL/GenBank/DDBJ whole genome shotgun (WGS) entry which is preliminary data.</text>
</comment>
<comment type="function">
    <text evidence="9">Catalyzes two activities which are involved in the cyclic version of arginine biosynthesis: the synthesis of acetylglutamate from glutamate and acetyl-CoA, and of ornithine by transacetylation between acetylornithine and glutamate.</text>
</comment>
<dbReference type="GO" id="GO:0006526">
    <property type="term" value="P:L-arginine biosynthetic process"/>
    <property type="evidence" value="ECO:0007669"/>
    <property type="project" value="UniProtKB-UniRule"/>
</dbReference>
<comment type="catalytic activity">
    <reaction evidence="9">
        <text>N(2)-acetyl-L-ornithine + L-glutamate = N-acetyl-L-glutamate + L-ornithine</text>
        <dbReference type="Rhea" id="RHEA:15349"/>
        <dbReference type="ChEBI" id="CHEBI:29985"/>
        <dbReference type="ChEBI" id="CHEBI:44337"/>
        <dbReference type="ChEBI" id="CHEBI:46911"/>
        <dbReference type="ChEBI" id="CHEBI:57805"/>
        <dbReference type="EC" id="2.3.1.35"/>
    </reaction>
</comment>
<comment type="pathway">
    <text evidence="9">Amino-acid biosynthesis; L-arginine biosynthesis; N(2)-acetyl-L-ornithine from L-glutamate: step 1/4.</text>
</comment>
<comment type="subcellular location">
    <subcellularLocation>
        <location evidence="9">Mitochondrion matrix</location>
    </subcellularLocation>
</comment>
<dbReference type="GO" id="GO:0004358">
    <property type="term" value="F:L-glutamate N-acetyltransferase activity, acting on acetyl-L-ornithine as donor"/>
    <property type="evidence" value="ECO:0007669"/>
    <property type="project" value="UniProtKB-UniRule"/>
</dbReference>
<feature type="site" description="Involved in the stabilization of negative charge on the oxyanion by the formation of the oxyanion hole" evidence="9">
    <location>
        <position position="139"/>
    </location>
</feature>
<dbReference type="Gene3D" id="3.60.70.12">
    <property type="entry name" value="L-amino peptidase D-ALA esterase/amidase"/>
    <property type="match status" value="1"/>
</dbReference>
<dbReference type="Gene3D" id="3.10.20.340">
    <property type="entry name" value="ArgJ beta chain, C-terminal domain"/>
    <property type="match status" value="1"/>
</dbReference>
<evidence type="ECO:0000256" key="7">
    <source>
        <dbReference type="ARBA" id="ARBA00023268"/>
    </source>
</evidence>
<dbReference type="Pfam" id="PF01960">
    <property type="entry name" value="ArgJ"/>
    <property type="match status" value="1"/>
</dbReference>
<accession>A0A507CUB4</accession>
<feature type="binding site" evidence="9">
    <location>
        <position position="208"/>
    </location>
    <ligand>
        <name>substrate</name>
    </ligand>
</feature>
<evidence type="ECO:0000256" key="4">
    <source>
        <dbReference type="ARBA" id="ARBA00022679"/>
    </source>
</evidence>
<dbReference type="NCBIfam" id="TIGR00120">
    <property type="entry name" value="ArgJ"/>
    <property type="match status" value="1"/>
</dbReference>
<comment type="subunit">
    <text evidence="9">Heterodimer of an alpha and a beta chain.</text>
</comment>
<keyword evidence="6 9" id="KW-0496">Mitochondrion</keyword>
<keyword evidence="2 9" id="KW-0055">Arginine biosynthesis</keyword>
<comment type="similarity">
    <text evidence="1 9">Belongs to the ArgJ family.</text>
</comment>
<comment type="catalytic activity">
    <reaction evidence="9">
        <text>L-glutamate + acetyl-CoA = N-acetyl-L-glutamate + CoA + H(+)</text>
        <dbReference type="Rhea" id="RHEA:24292"/>
        <dbReference type="ChEBI" id="CHEBI:15378"/>
        <dbReference type="ChEBI" id="CHEBI:29985"/>
        <dbReference type="ChEBI" id="CHEBI:44337"/>
        <dbReference type="ChEBI" id="CHEBI:57287"/>
        <dbReference type="ChEBI" id="CHEBI:57288"/>
        <dbReference type="EC" id="2.3.1.1"/>
    </reaction>
</comment>
<evidence type="ECO:0000256" key="6">
    <source>
        <dbReference type="ARBA" id="ARBA00023128"/>
    </source>
</evidence>
<feature type="binding site" evidence="9">
    <location>
        <position position="309"/>
    </location>
    <ligand>
        <name>substrate</name>
    </ligand>
</feature>
<keyword evidence="4 9" id="KW-0808">Transferase</keyword>
<feature type="binding site" evidence="9">
    <location>
        <position position="178"/>
    </location>
    <ligand>
        <name>substrate</name>
    </ligand>
</feature>
<evidence type="ECO:0000256" key="8">
    <source>
        <dbReference type="ARBA" id="ARBA00023315"/>
    </source>
</evidence>
<evidence type="ECO:0000313" key="10">
    <source>
        <dbReference type="EMBL" id="TPX42782.1"/>
    </source>
</evidence>
<dbReference type="VEuPathDB" id="FungiDB:SeMB42_g04990"/>
<dbReference type="GO" id="GO:0004042">
    <property type="term" value="F:L-glutamate N-acetyltransferase activity"/>
    <property type="evidence" value="ECO:0007669"/>
    <property type="project" value="UniProtKB-UniRule"/>
</dbReference>
<evidence type="ECO:0000256" key="1">
    <source>
        <dbReference type="ARBA" id="ARBA00006774"/>
    </source>
</evidence>
<feature type="binding site" evidence="9">
    <location>
        <position position="219"/>
    </location>
    <ligand>
        <name>substrate</name>
    </ligand>
</feature>
<feature type="chain" id="PRO_5023478776" description="Arginine biosynthesis bifunctional protein ArgJ beta chain" evidence="9">
    <location>
        <begin position="219"/>
        <end position="460"/>
    </location>
</feature>
<dbReference type="GO" id="GO:0006592">
    <property type="term" value="P:ornithine biosynthetic process"/>
    <property type="evidence" value="ECO:0007669"/>
    <property type="project" value="TreeGrafter"/>
</dbReference>
<feature type="chain" id="PRO_5023478775" description="Arginine biosynthesis bifunctional protein ArgJ alpha chain" evidence="9">
    <location>
        <begin position="1"/>
        <end position="218"/>
    </location>
</feature>
<keyword evidence="5 9" id="KW-0068">Autocatalytic cleavage</keyword>
<dbReference type="SUPFAM" id="SSF56266">
    <property type="entry name" value="DmpA/ArgJ-like"/>
    <property type="match status" value="1"/>
</dbReference>
<dbReference type="Proteomes" id="UP000317494">
    <property type="component" value="Unassembled WGS sequence"/>
</dbReference>
<dbReference type="PANTHER" id="PTHR23100:SF0">
    <property type="entry name" value="ARGININE BIOSYNTHESIS BIFUNCTIONAL PROTEIN ARGJ, MITOCHONDRIAL"/>
    <property type="match status" value="1"/>
</dbReference>
<dbReference type="InterPro" id="IPR016117">
    <property type="entry name" value="ArgJ-like_dom_sf"/>
</dbReference>
<proteinExistence type="inferred from homology"/>
<dbReference type="HAMAP" id="MF_01106">
    <property type="entry name" value="ArgJ"/>
    <property type="match status" value="1"/>
</dbReference>
<dbReference type="STRING" id="286115.A0A507CUB4"/>
<dbReference type="NCBIfam" id="NF003802">
    <property type="entry name" value="PRK05388.1"/>
    <property type="match status" value="1"/>
</dbReference>
<sequence>MAGKRVLSVKQILGNSYRAGGVASGIKNKTGAKDMAMVISENQYPCTVAGVFTTNAFASPAVQVDRTILKDLNGQGLRGVVVNAGCANACTGAQGLDDAWKMGQAVDAAIMNTGDTSSTAPDKLPGSSHPSSHTLVMSTGVIGQHLPMPKILRGVQSLVPALGRQHGHWMDAATAIMTTDTFPKLRSKQVCTSVSGEPYTYRLAGWCKGAGMIHPNMATMLASVFTDADVSKECLDAAMAYAAEGSFNAVSVDGDSSTNDTFLVFANGAAGRPSGRKIAGLASPEFVEFRNHLTELSVELAKLIARDGEGATKFIDIRVQGARSFREAKQVANTIAKSPLVKTAIYGRDANWGRIICAVGYAGVPLNPTKVNMHFSAGDGSHSLHVFKDGAPHEINEDVAALILEKEDVAIRVDLGLGDAKAQVYTCDLSTDYIIFKATNRLRPISSPNVSIQLELNWIK</sequence>
<comment type="pathway">
    <text evidence="9">Amino-acid biosynthesis; L-arginine biosynthesis; L-ornithine and N-acetyl-L-glutamate from L-glutamate and N(2)-acetyl-L-ornithine (cyclic): step 1/1.</text>
</comment>
<feature type="site" description="Cleavage; by autolysis" evidence="9">
    <location>
        <begin position="218"/>
        <end position="219"/>
    </location>
</feature>
<dbReference type="UniPathway" id="UPA00068">
    <property type="reaction ID" value="UER00106"/>
</dbReference>
<dbReference type="FunFam" id="3.10.20.340:FF:000002">
    <property type="entry name" value="Arginine biosynthesis bifunctional protein ArgJ, mitochondrial"/>
    <property type="match status" value="1"/>
</dbReference>
<feature type="active site" description="Nucleophile" evidence="9">
    <location>
        <position position="219"/>
    </location>
</feature>
<dbReference type="GO" id="GO:0005759">
    <property type="term" value="C:mitochondrial matrix"/>
    <property type="evidence" value="ECO:0007669"/>
    <property type="project" value="UniProtKB-SubCell"/>
</dbReference>
<dbReference type="InterPro" id="IPR042195">
    <property type="entry name" value="ArgJ_beta_C"/>
</dbReference>
<gene>
    <name evidence="10" type="ORF">SeMB42_g04990</name>
</gene>
<keyword evidence="3 9" id="KW-0028">Amino-acid biosynthesis</keyword>
<evidence type="ECO:0000256" key="2">
    <source>
        <dbReference type="ARBA" id="ARBA00022571"/>
    </source>
</evidence>
<dbReference type="PANTHER" id="PTHR23100">
    <property type="entry name" value="ARGININE BIOSYNTHESIS BIFUNCTIONAL PROTEIN ARGJ"/>
    <property type="match status" value="1"/>
</dbReference>
<evidence type="ECO:0000256" key="3">
    <source>
        <dbReference type="ARBA" id="ARBA00022605"/>
    </source>
</evidence>
<dbReference type="InterPro" id="IPR002813">
    <property type="entry name" value="Arg_biosynth_ArgJ"/>
</dbReference>
<feature type="site" description="Involved in the stabilization of negative charge on the oxyanion by the formation of the oxyanion hole" evidence="9">
    <location>
        <position position="140"/>
    </location>
</feature>
<organism evidence="10 11">
    <name type="scientific">Synchytrium endobioticum</name>
    <dbReference type="NCBI Taxonomy" id="286115"/>
    <lineage>
        <taxon>Eukaryota</taxon>
        <taxon>Fungi</taxon>
        <taxon>Fungi incertae sedis</taxon>
        <taxon>Chytridiomycota</taxon>
        <taxon>Chytridiomycota incertae sedis</taxon>
        <taxon>Chytridiomycetes</taxon>
        <taxon>Synchytriales</taxon>
        <taxon>Synchytriaceae</taxon>
        <taxon>Synchytrium</taxon>
    </lineage>
</organism>
<evidence type="ECO:0000256" key="9">
    <source>
        <dbReference type="HAMAP-Rule" id="MF_03124"/>
    </source>
</evidence>
<evidence type="ECO:0000313" key="11">
    <source>
        <dbReference type="Proteomes" id="UP000317494"/>
    </source>
</evidence>
<keyword evidence="11" id="KW-1185">Reference proteome</keyword>
<evidence type="ECO:0000256" key="5">
    <source>
        <dbReference type="ARBA" id="ARBA00022813"/>
    </source>
</evidence>